<reference evidence="1 2" key="1">
    <citation type="journal article" date="2014" name="Genome Biol. Evol.">
        <title>The secreted proteins of Achlya hypogyna and Thraustotheca clavata identify the ancestral oomycete secretome and reveal gene acquisitions by horizontal gene transfer.</title>
        <authorList>
            <person name="Misner I."/>
            <person name="Blouin N."/>
            <person name="Leonard G."/>
            <person name="Richards T.A."/>
            <person name="Lane C.E."/>
        </authorList>
    </citation>
    <scope>NUCLEOTIDE SEQUENCE [LARGE SCALE GENOMIC DNA]</scope>
    <source>
        <strain evidence="1 2">ATCC 34112</strain>
    </source>
</reference>
<gene>
    <name evidence="1" type="ORF">THRCLA_22521</name>
</gene>
<proteinExistence type="predicted"/>
<name>A0A1V9YY49_9STRA</name>
<evidence type="ECO:0000313" key="2">
    <source>
        <dbReference type="Proteomes" id="UP000243217"/>
    </source>
</evidence>
<dbReference type="OrthoDB" id="76955at2759"/>
<sequence length="81" mass="9325">MARWSSPSEYLRPWMTFTTKAVEATPTAFTKEGSVEDWVFLGKETDIKNFTYADVAKGKREQVIDETSKDYVWLSALPDRV</sequence>
<protein>
    <submittedName>
        <fullName evidence="1">Uncharacterized protein</fullName>
    </submittedName>
</protein>
<organism evidence="1 2">
    <name type="scientific">Thraustotheca clavata</name>
    <dbReference type="NCBI Taxonomy" id="74557"/>
    <lineage>
        <taxon>Eukaryota</taxon>
        <taxon>Sar</taxon>
        <taxon>Stramenopiles</taxon>
        <taxon>Oomycota</taxon>
        <taxon>Saprolegniomycetes</taxon>
        <taxon>Saprolegniales</taxon>
        <taxon>Achlyaceae</taxon>
        <taxon>Thraustotheca</taxon>
    </lineage>
</organism>
<accession>A0A1V9YY49</accession>
<dbReference type="EMBL" id="JNBS01002502">
    <property type="protein sequence ID" value="OQR90688.1"/>
    <property type="molecule type" value="Genomic_DNA"/>
</dbReference>
<keyword evidence="2" id="KW-1185">Reference proteome</keyword>
<dbReference type="Proteomes" id="UP000243217">
    <property type="component" value="Unassembled WGS sequence"/>
</dbReference>
<dbReference type="AlphaFoldDB" id="A0A1V9YY49"/>
<comment type="caution">
    <text evidence="1">The sequence shown here is derived from an EMBL/GenBank/DDBJ whole genome shotgun (WGS) entry which is preliminary data.</text>
</comment>
<evidence type="ECO:0000313" key="1">
    <source>
        <dbReference type="EMBL" id="OQR90688.1"/>
    </source>
</evidence>